<keyword evidence="3" id="KW-1185">Reference proteome</keyword>
<reference evidence="2 3" key="1">
    <citation type="submission" date="2024-10" db="EMBL/GenBank/DDBJ databases">
        <title>Updated reference genomes for cyclostephanoid diatoms.</title>
        <authorList>
            <person name="Roberts W.R."/>
            <person name="Alverson A.J."/>
        </authorList>
    </citation>
    <scope>NUCLEOTIDE SEQUENCE [LARGE SCALE GENOMIC DNA]</scope>
    <source>
        <strain evidence="2 3">AJA232-27</strain>
    </source>
</reference>
<comment type="caution">
    <text evidence="2">The sequence shown here is derived from an EMBL/GenBank/DDBJ whole genome shotgun (WGS) entry which is preliminary data.</text>
</comment>
<keyword evidence="1" id="KW-0732">Signal</keyword>
<protein>
    <submittedName>
        <fullName evidence="2">Uncharacterized protein</fullName>
    </submittedName>
</protein>
<dbReference type="Proteomes" id="UP001530293">
    <property type="component" value="Unassembled WGS sequence"/>
</dbReference>
<evidence type="ECO:0000313" key="2">
    <source>
        <dbReference type="EMBL" id="KAL3762724.1"/>
    </source>
</evidence>
<proteinExistence type="predicted"/>
<feature type="signal peptide" evidence="1">
    <location>
        <begin position="1"/>
        <end position="19"/>
    </location>
</feature>
<name>A0ABD3MFC3_9STRA</name>
<gene>
    <name evidence="2" type="ORF">ACHAWU_001669</name>
</gene>
<organism evidence="2 3">
    <name type="scientific">Discostella pseudostelligera</name>
    <dbReference type="NCBI Taxonomy" id="259834"/>
    <lineage>
        <taxon>Eukaryota</taxon>
        <taxon>Sar</taxon>
        <taxon>Stramenopiles</taxon>
        <taxon>Ochrophyta</taxon>
        <taxon>Bacillariophyta</taxon>
        <taxon>Coscinodiscophyceae</taxon>
        <taxon>Thalassiosirophycidae</taxon>
        <taxon>Stephanodiscales</taxon>
        <taxon>Stephanodiscaceae</taxon>
        <taxon>Discostella</taxon>
    </lineage>
</organism>
<accession>A0ABD3MFC3</accession>
<dbReference type="EMBL" id="JALLBG020000131">
    <property type="protein sequence ID" value="KAL3762724.1"/>
    <property type="molecule type" value="Genomic_DNA"/>
</dbReference>
<feature type="chain" id="PRO_5044744069" evidence="1">
    <location>
        <begin position="20"/>
        <end position="299"/>
    </location>
</feature>
<evidence type="ECO:0000256" key="1">
    <source>
        <dbReference type="SAM" id="SignalP"/>
    </source>
</evidence>
<dbReference type="AlphaFoldDB" id="A0ABD3MFC3"/>
<sequence>MAPFFVVMFALRVIDFSIAFCPDTKPHMLPACRHAPCVSRKMQVFSSSANNLVDDETNHTTTSSMMTLNLVGKTVILSLPTLFNDSKSMHDFFALPRTAELLLKGSKNNTIHEIQIVDSELYEQYRNNCALLNASLPNSVDRIYNVTTSGVRFPGLNVMSIVTIGVKLISTSHFPSYEIVLIRDMNYAEGNPLFLWFFNKVTGNDKITKSGPGYKKVQSAFSINRISVVPKENGTIAFEGNATLSLLLQFPAFLFKALPGASKEKYEKTGGKYLKKALEDDLPAALEGLRREYDRWLQS</sequence>
<evidence type="ECO:0000313" key="3">
    <source>
        <dbReference type="Proteomes" id="UP001530293"/>
    </source>
</evidence>